<evidence type="ECO:0000313" key="1">
    <source>
        <dbReference type="EMBL" id="MFJ4084923.1"/>
    </source>
</evidence>
<dbReference type="InterPro" id="IPR036412">
    <property type="entry name" value="HAD-like_sf"/>
</dbReference>
<comment type="caution">
    <text evidence="1">The sequence shown here is derived from an EMBL/GenBank/DDBJ whole genome shotgun (WGS) entry which is preliminary data.</text>
</comment>
<dbReference type="EMBL" id="JBIVGG010000022">
    <property type="protein sequence ID" value="MFJ4084923.1"/>
    <property type="molecule type" value="Genomic_DNA"/>
</dbReference>
<dbReference type="RefSeq" id="WP_402076277.1">
    <property type="nucleotide sequence ID" value="NZ_JBIVGG010000022.1"/>
</dbReference>
<evidence type="ECO:0000313" key="2">
    <source>
        <dbReference type="Proteomes" id="UP001617511"/>
    </source>
</evidence>
<keyword evidence="2" id="KW-1185">Reference proteome</keyword>
<name>A0ABW8FS73_9ACTN</name>
<gene>
    <name evidence="1" type="ORF">ACIP2Z_39020</name>
</gene>
<dbReference type="Proteomes" id="UP001617511">
    <property type="component" value="Unassembled WGS sequence"/>
</dbReference>
<protein>
    <submittedName>
        <fullName evidence="1">Uncharacterized protein</fullName>
    </submittedName>
</protein>
<dbReference type="SUPFAM" id="SSF56784">
    <property type="entry name" value="HAD-like"/>
    <property type="match status" value="1"/>
</dbReference>
<dbReference type="Gene3D" id="3.40.50.1000">
    <property type="entry name" value="HAD superfamily/HAD-like"/>
    <property type="match status" value="1"/>
</dbReference>
<reference evidence="1 2" key="1">
    <citation type="submission" date="2024-10" db="EMBL/GenBank/DDBJ databases">
        <title>The Natural Products Discovery Center: Release of the First 8490 Sequenced Strains for Exploring Actinobacteria Biosynthetic Diversity.</title>
        <authorList>
            <person name="Kalkreuter E."/>
            <person name="Kautsar S.A."/>
            <person name="Yang D."/>
            <person name="Bader C.D."/>
            <person name="Teijaro C.N."/>
            <person name="Fluegel L."/>
            <person name="Davis C.M."/>
            <person name="Simpson J.R."/>
            <person name="Lauterbach L."/>
            <person name="Steele A.D."/>
            <person name="Gui C."/>
            <person name="Meng S."/>
            <person name="Li G."/>
            <person name="Viehrig K."/>
            <person name="Ye F."/>
            <person name="Su P."/>
            <person name="Kiefer A.F."/>
            <person name="Nichols A."/>
            <person name="Cepeda A.J."/>
            <person name="Yan W."/>
            <person name="Fan B."/>
            <person name="Jiang Y."/>
            <person name="Adhikari A."/>
            <person name="Zheng C.-J."/>
            <person name="Schuster L."/>
            <person name="Cowan T.M."/>
            <person name="Smanski M.J."/>
            <person name="Chevrette M.G."/>
            <person name="De Carvalho L.P.S."/>
            <person name="Shen B."/>
        </authorList>
    </citation>
    <scope>NUCLEOTIDE SEQUENCE [LARGE SCALE GENOMIC DNA]</scope>
    <source>
        <strain evidence="1 2">NPDC089932</strain>
    </source>
</reference>
<dbReference type="InterPro" id="IPR023214">
    <property type="entry name" value="HAD_sf"/>
</dbReference>
<accession>A0ABW8FS73</accession>
<organism evidence="1 2">
    <name type="scientific">Streptomyces iakyrus</name>
    <dbReference type="NCBI Taxonomy" id="68219"/>
    <lineage>
        <taxon>Bacteria</taxon>
        <taxon>Bacillati</taxon>
        <taxon>Actinomycetota</taxon>
        <taxon>Actinomycetes</taxon>
        <taxon>Kitasatosporales</taxon>
        <taxon>Streptomycetaceae</taxon>
        <taxon>Streptomyces</taxon>
    </lineage>
</organism>
<sequence length="153" mass="16491">MTTAIAAPPKTAAVVFDLEGGLIDVSTIHHLANDASRFHAAMLGCPPNPSIVAEARHARGSGKTVLVMTGGDRRLEQLAITWLNENDVPATLLLMRGRSDYRPGAVVKRERLRAAHRQFGSITVWSADPSVARLSEQDGIDVVPLPGYWGDTQ</sequence>
<proteinExistence type="predicted"/>